<feature type="signal peptide" evidence="1">
    <location>
        <begin position="1"/>
        <end position="21"/>
    </location>
</feature>
<gene>
    <name evidence="2" type="ORF">SGQ83_01150</name>
</gene>
<feature type="chain" id="PRO_5045686332" evidence="1">
    <location>
        <begin position="22"/>
        <end position="189"/>
    </location>
</feature>
<proteinExistence type="predicted"/>
<dbReference type="Proteomes" id="UP001273350">
    <property type="component" value="Unassembled WGS sequence"/>
</dbReference>
<keyword evidence="3" id="KW-1185">Reference proteome</keyword>
<evidence type="ECO:0000313" key="3">
    <source>
        <dbReference type="Proteomes" id="UP001273350"/>
    </source>
</evidence>
<reference evidence="2 3" key="1">
    <citation type="submission" date="2023-11" db="EMBL/GenBank/DDBJ databases">
        <title>Unpublished Manusciprt.</title>
        <authorList>
            <person name="Saticioglu I.B."/>
            <person name="Ay H."/>
            <person name="Ajmi N."/>
            <person name="Altun S."/>
            <person name="Duman M."/>
        </authorList>
    </citation>
    <scope>NUCLEOTIDE SEQUENCE [LARGE SCALE GENOMIC DNA]</scope>
    <source>
        <strain evidence="2 3">Fl-318</strain>
    </source>
</reference>
<name>A0ABU4R5S9_9FLAO</name>
<dbReference type="EMBL" id="JAWXVI010000001">
    <property type="protein sequence ID" value="MDX6187942.1"/>
    <property type="molecule type" value="Genomic_DNA"/>
</dbReference>
<keyword evidence="1" id="KW-0732">Signal</keyword>
<evidence type="ECO:0000256" key="1">
    <source>
        <dbReference type="SAM" id="SignalP"/>
    </source>
</evidence>
<comment type="caution">
    <text evidence="2">The sequence shown here is derived from an EMBL/GenBank/DDBJ whole genome shotgun (WGS) entry which is preliminary data.</text>
</comment>
<protein>
    <submittedName>
        <fullName evidence="2">Uncharacterized protein</fullName>
    </submittedName>
</protein>
<evidence type="ECO:0000313" key="2">
    <source>
        <dbReference type="EMBL" id="MDX6187942.1"/>
    </source>
</evidence>
<sequence length="189" mass="22149">MHQIKILLLILLFYISHTVTAQAEKISGKLVMNYNSQKIDLPKKIYAILKYKNKKDSILLSDTFEFEFNNLPKDTFKLSFSIRNYPINKLYIIRPKDTENYKIEIPFTPVCPYTTSKRKHKCPTCKKRNQVIPITYGFVVGIKFINKDSHEVDRKGKKIKPKKNSSFPGGCVITDCQPNWYCERDQTKF</sequence>
<accession>A0ABU4R5S9</accession>
<dbReference type="RefSeq" id="WP_230002644.1">
    <property type="nucleotide sequence ID" value="NZ_CP087134.1"/>
</dbReference>
<organism evidence="2 3">
    <name type="scientific">Flavobacterium cupriresistens</name>
    <dbReference type="NCBI Taxonomy" id="2893885"/>
    <lineage>
        <taxon>Bacteria</taxon>
        <taxon>Pseudomonadati</taxon>
        <taxon>Bacteroidota</taxon>
        <taxon>Flavobacteriia</taxon>
        <taxon>Flavobacteriales</taxon>
        <taxon>Flavobacteriaceae</taxon>
        <taxon>Flavobacterium</taxon>
    </lineage>
</organism>